<dbReference type="AlphaFoldDB" id="A0A1W0W8X4"/>
<accession>A0A1W0W8X4</accession>
<evidence type="ECO:0000256" key="2">
    <source>
        <dbReference type="SAM" id="SignalP"/>
    </source>
</evidence>
<organism evidence="3 4">
    <name type="scientific">Hypsibius exemplaris</name>
    <name type="common">Freshwater tardigrade</name>
    <dbReference type="NCBI Taxonomy" id="2072580"/>
    <lineage>
        <taxon>Eukaryota</taxon>
        <taxon>Metazoa</taxon>
        <taxon>Ecdysozoa</taxon>
        <taxon>Tardigrada</taxon>
        <taxon>Eutardigrada</taxon>
        <taxon>Parachela</taxon>
        <taxon>Hypsibioidea</taxon>
        <taxon>Hypsibiidae</taxon>
        <taxon>Hypsibius</taxon>
    </lineage>
</organism>
<name>A0A1W0W8X4_HYPEX</name>
<gene>
    <name evidence="3" type="ORF">BV898_14005</name>
</gene>
<proteinExistence type="predicted"/>
<feature type="chain" id="PRO_5012754521" evidence="2">
    <location>
        <begin position="16"/>
        <end position="175"/>
    </location>
</feature>
<feature type="signal peptide" evidence="2">
    <location>
        <begin position="1"/>
        <end position="15"/>
    </location>
</feature>
<dbReference type="EMBL" id="MTYJ01000164">
    <property type="protein sequence ID" value="OQV11661.1"/>
    <property type="molecule type" value="Genomic_DNA"/>
</dbReference>
<feature type="region of interest" description="Disordered" evidence="1">
    <location>
        <begin position="150"/>
        <end position="175"/>
    </location>
</feature>
<keyword evidence="4" id="KW-1185">Reference proteome</keyword>
<sequence length="175" mass="19083">MKILVLFALVCLVASQRGDSKIQAKFVRDLLKPALSAEEIQTLVTSREATFPMLHGIPQTNFCCASKAQPGFYADEEAKCQHNHQITLVCDSWFNVDCERSANLENFVNSRFYTGLPLFDSPPADYISPSQLVLIQNQGLAAQVVRPSAPASIKGGKKHPNKPVSVSGFAEASSD</sequence>
<comment type="caution">
    <text evidence="3">The sequence shown here is derived from an EMBL/GenBank/DDBJ whole genome shotgun (WGS) entry which is preliminary data.</text>
</comment>
<evidence type="ECO:0000256" key="1">
    <source>
        <dbReference type="SAM" id="MobiDB-lite"/>
    </source>
</evidence>
<evidence type="ECO:0000313" key="3">
    <source>
        <dbReference type="EMBL" id="OQV11661.1"/>
    </source>
</evidence>
<keyword evidence="2" id="KW-0732">Signal</keyword>
<protein>
    <submittedName>
        <fullName evidence="3">Uncharacterized protein</fullName>
    </submittedName>
</protein>
<dbReference type="Proteomes" id="UP000192578">
    <property type="component" value="Unassembled WGS sequence"/>
</dbReference>
<evidence type="ECO:0000313" key="4">
    <source>
        <dbReference type="Proteomes" id="UP000192578"/>
    </source>
</evidence>
<reference evidence="4" key="1">
    <citation type="submission" date="2017-01" db="EMBL/GenBank/DDBJ databases">
        <title>Comparative genomics of anhydrobiosis in the tardigrade Hypsibius dujardini.</title>
        <authorList>
            <person name="Yoshida Y."/>
            <person name="Koutsovoulos G."/>
            <person name="Laetsch D."/>
            <person name="Stevens L."/>
            <person name="Kumar S."/>
            <person name="Horikawa D."/>
            <person name="Ishino K."/>
            <person name="Komine S."/>
            <person name="Tomita M."/>
            <person name="Blaxter M."/>
            <person name="Arakawa K."/>
        </authorList>
    </citation>
    <scope>NUCLEOTIDE SEQUENCE [LARGE SCALE GENOMIC DNA]</scope>
    <source>
        <strain evidence="4">Z151</strain>
    </source>
</reference>